<feature type="transmembrane region" description="Helical" evidence="6">
    <location>
        <begin position="375"/>
        <end position="395"/>
    </location>
</feature>
<feature type="transmembrane region" description="Helical" evidence="6">
    <location>
        <begin position="401"/>
        <end position="419"/>
    </location>
</feature>
<evidence type="ECO:0000256" key="2">
    <source>
        <dbReference type="ARBA" id="ARBA00022692"/>
    </source>
</evidence>
<evidence type="ECO:0000256" key="4">
    <source>
        <dbReference type="ARBA" id="ARBA00023136"/>
    </source>
</evidence>
<feature type="region of interest" description="Disordered" evidence="5">
    <location>
        <begin position="228"/>
        <end position="251"/>
    </location>
</feature>
<reference evidence="7 8" key="1">
    <citation type="journal article" date="2020" name="G3 (Bethesda)">
        <title>Improved Reference Genome for Cyclotella cryptica CCMP332, a Model for Cell Wall Morphogenesis, Salinity Adaptation, and Lipid Production in Diatoms (Bacillariophyta).</title>
        <authorList>
            <person name="Roberts W.R."/>
            <person name="Downey K.M."/>
            <person name="Ruck E.C."/>
            <person name="Traller J.C."/>
            <person name="Alverson A.J."/>
        </authorList>
    </citation>
    <scope>NUCLEOTIDE SEQUENCE [LARGE SCALE GENOMIC DNA]</scope>
    <source>
        <strain evidence="7 8">CCMP332</strain>
    </source>
</reference>
<keyword evidence="4 6" id="KW-0472">Membrane</keyword>
<feature type="transmembrane region" description="Helical" evidence="6">
    <location>
        <begin position="348"/>
        <end position="368"/>
    </location>
</feature>
<organism evidence="7 8">
    <name type="scientific">Cyclotella cryptica</name>
    <dbReference type="NCBI Taxonomy" id="29204"/>
    <lineage>
        <taxon>Eukaryota</taxon>
        <taxon>Sar</taxon>
        <taxon>Stramenopiles</taxon>
        <taxon>Ochrophyta</taxon>
        <taxon>Bacillariophyta</taxon>
        <taxon>Coscinodiscophyceae</taxon>
        <taxon>Thalassiosirophycidae</taxon>
        <taxon>Stephanodiscales</taxon>
        <taxon>Stephanodiscaceae</taxon>
        <taxon>Cyclotella</taxon>
    </lineage>
</organism>
<gene>
    <name evidence="7" type="ORF">HJC23_000471</name>
</gene>
<feature type="transmembrane region" description="Helical" evidence="6">
    <location>
        <begin position="151"/>
        <end position="171"/>
    </location>
</feature>
<dbReference type="Pfam" id="PF04142">
    <property type="entry name" value="Nuc_sug_transp"/>
    <property type="match status" value="2"/>
</dbReference>
<feature type="transmembrane region" description="Helical" evidence="6">
    <location>
        <begin position="309"/>
        <end position="328"/>
    </location>
</feature>
<proteinExistence type="predicted"/>
<dbReference type="InterPro" id="IPR007271">
    <property type="entry name" value="Nuc_sug_transpt"/>
</dbReference>
<evidence type="ECO:0000256" key="1">
    <source>
        <dbReference type="ARBA" id="ARBA00004141"/>
    </source>
</evidence>
<feature type="compositionally biased region" description="Low complexity" evidence="5">
    <location>
        <begin position="65"/>
        <end position="74"/>
    </location>
</feature>
<feature type="transmembrane region" description="Helical" evidence="6">
    <location>
        <begin position="107"/>
        <end position="130"/>
    </location>
</feature>
<sequence length="427" mass="46381">MPDSPSAGMSGSEMRSRENSNVKHALHSSESISAVDITALSPNETRMHSRLSQSDQGNGDNNIVSSDSKSPPSGISKTGLSVLILLAFQNCSKNLLLRFVMKEHPQFLTSAAVIGVELIKLALCLLYILLVERQPLYSAAVFIRKDRRNTLLMGVPAALYSIQMTLEYLALGNLDAALFSVLVQTKLLATAGCAVLVLGKKIRKVQLISLMLLTIGVMLCNMKDYNAAGSSTRDGSRRLVDEEPSGNSVGEMDRTKGIIATLSIAACSGFASVYTEKVIKAKRTIVSRKGEQELPLQNHHQQQQQQQYGLVYTQVQLAFVSLVIMGLYCVVMELTEILEKGLWYGFNFPAYVSIFVSAIGGLTVAAVLKYADAVLKGYATAVSVILTGVLSMILFDTELNFLYFLGIGNVICAVLLYSATDLDRLLC</sequence>
<evidence type="ECO:0000256" key="3">
    <source>
        <dbReference type="ARBA" id="ARBA00022989"/>
    </source>
</evidence>
<feature type="transmembrane region" description="Helical" evidence="6">
    <location>
        <begin position="205"/>
        <end position="222"/>
    </location>
</feature>
<keyword evidence="3 6" id="KW-1133">Transmembrane helix</keyword>
<accession>A0ABD3QA02</accession>
<dbReference type="PANTHER" id="PTHR10231">
    <property type="entry name" value="NUCLEOTIDE-SUGAR TRANSMEMBRANE TRANSPORTER"/>
    <property type="match status" value="1"/>
</dbReference>
<dbReference type="EMBL" id="JABMIG020000057">
    <property type="protein sequence ID" value="KAL3797133.1"/>
    <property type="molecule type" value="Genomic_DNA"/>
</dbReference>
<feature type="transmembrane region" description="Helical" evidence="6">
    <location>
        <begin position="257"/>
        <end position="275"/>
    </location>
</feature>
<dbReference type="GO" id="GO:0016020">
    <property type="term" value="C:membrane"/>
    <property type="evidence" value="ECO:0007669"/>
    <property type="project" value="UniProtKB-SubCell"/>
</dbReference>
<keyword evidence="2 6" id="KW-0812">Transmembrane</keyword>
<evidence type="ECO:0008006" key="9">
    <source>
        <dbReference type="Google" id="ProtNLM"/>
    </source>
</evidence>
<comment type="caution">
    <text evidence="7">The sequence shown here is derived from an EMBL/GenBank/DDBJ whole genome shotgun (WGS) entry which is preliminary data.</text>
</comment>
<comment type="subcellular location">
    <subcellularLocation>
        <location evidence="1">Membrane</location>
        <topology evidence="1">Multi-pass membrane protein</topology>
    </subcellularLocation>
</comment>
<evidence type="ECO:0000256" key="6">
    <source>
        <dbReference type="SAM" id="Phobius"/>
    </source>
</evidence>
<protein>
    <recommendedName>
        <fullName evidence="9">UDP-N-acetylglucosamine transporter</fullName>
    </recommendedName>
</protein>
<dbReference type="AlphaFoldDB" id="A0ABD3QA02"/>
<evidence type="ECO:0000313" key="8">
    <source>
        <dbReference type="Proteomes" id="UP001516023"/>
    </source>
</evidence>
<name>A0ABD3QA02_9STRA</name>
<dbReference type="SUPFAM" id="SSF103481">
    <property type="entry name" value="Multidrug resistance efflux transporter EmrE"/>
    <property type="match status" value="2"/>
</dbReference>
<dbReference type="Proteomes" id="UP001516023">
    <property type="component" value="Unassembled WGS sequence"/>
</dbReference>
<feature type="compositionally biased region" description="Polar residues" evidence="5">
    <location>
        <begin position="40"/>
        <end position="64"/>
    </location>
</feature>
<dbReference type="InterPro" id="IPR037185">
    <property type="entry name" value="EmrE-like"/>
</dbReference>
<keyword evidence="8" id="KW-1185">Reference proteome</keyword>
<evidence type="ECO:0000313" key="7">
    <source>
        <dbReference type="EMBL" id="KAL3797133.1"/>
    </source>
</evidence>
<dbReference type="PIRSF" id="PIRSF005799">
    <property type="entry name" value="UDP-gal_transpt"/>
    <property type="match status" value="1"/>
</dbReference>
<feature type="transmembrane region" description="Helical" evidence="6">
    <location>
        <begin position="177"/>
        <end position="198"/>
    </location>
</feature>
<evidence type="ECO:0000256" key="5">
    <source>
        <dbReference type="SAM" id="MobiDB-lite"/>
    </source>
</evidence>
<feature type="region of interest" description="Disordered" evidence="5">
    <location>
        <begin position="1"/>
        <end position="74"/>
    </location>
</feature>